<accession>A0A0C1MMF1</accession>
<dbReference type="Pfam" id="PF17802">
    <property type="entry name" value="SpaA"/>
    <property type="match status" value="1"/>
</dbReference>
<name>A0A0C1MMF1_9GAMM</name>
<dbReference type="Proteomes" id="UP000031327">
    <property type="component" value="Unassembled WGS sequence"/>
</dbReference>
<protein>
    <recommendedName>
        <fullName evidence="1">SpaA-like prealbumin fold domain-containing protein</fullName>
    </recommendedName>
</protein>
<organism evidence="2 3">
    <name type="scientific">Pseudoalteromonas luteoviolacea</name>
    <dbReference type="NCBI Taxonomy" id="43657"/>
    <lineage>
        <taxon>Bacteria</taxon>
        <taxon>Pseudomonadati</taxon>
        <taxon>Pseudomonadota</taxon>
        <taxon>Gammaproteobacteria</taxon>
        <taxon>Alteromonadales</taxon>
        <taxon>Pseudoalteromonadaceae</taxon>
        <taxon>Pseudoalteromonas</taxon>
    </lineage>
</organism>
<evidence type="ECO:0000313" key="3">
    <source>
        <dbReference type="Proteomes" id="UP000031327"/>
    </source>
</evidence>
<dbReference type="EMBL" id="JWIC01000004">
    <property type="protein sequence ID" value="KID58234.1"/>
    <property type="molecule type" value="Genomic_DNA"/>
</dbReference>
<dbReference type="SUPFAM" id="SSF49478">
    <property type="entry name" value="Cna protein B-type domain"/>
    <property type="match status" value="1"/>
</dbReference>
<sequence length="955" mass="107770">MLGFLASSAGIVNAYEQTEPVRSYGDGRIQSGEELFFSLYIEDHYLSEVFAVKSDESVLLELQSLFSALDFAIVADDSEQQYTGWYIDEAQRFELDVAKRRVNLSGQIATFTAQKVRIRDGELYVEAAVLADWFRLQFDIDYQDLKILLHSEQPLPVELRIARQNRHFSEGLSTQAPVLPWKETPYQAWSPPLIDIQTSLVTTNNNDSYASVSLLGSQDMAFWNANYFLNGRSGEWVSESRFSLTRQEEQGVQIGPIEMTHIEVGDVLETRIGGTHRATYSRGVRVSNRPLYKQVDTQTIRISGVIQVGWDVELYHNGIMIDQRLNVQSGVYNFDRVELYFGSNAFELIMYGPQGQVLQDSRSYYVAGGNLSKGEGYFDTSIVETGKTLLDESQNITNEAGWNLLSRYDYGISDDLSVYSGVRFGLEGQQNTYQVSTGLGFDMWNKGLLNLDFSRDQLGTQQLLLQGRTQINQHALSVVFTDNKTNGDAEHILQQHTQEFTFRAAGNLYQHNHVRLNYQNTLNWRKDAFDTDFMASNLLSMATQLGTFSHQLDYIQSGGQQARDVKGVARWQGRLSGTYGRIGLGYQLRPERKLTDYQIQVSRVINNQFDVEVDYIKSLVNEGYKLGAGLNWHNDKFRLTGQFNYFQNDDWQVGLTGQFSLGYENYSNAFFITDRRLASSGSVLVKVFLDQNNNAIFDGNDVVLKGVRIKSVQGFAQAFTDEKGVALLGNMPLNRQTDILLDEASLPDPFYISAHDGRSITPRKGFIGYLEYPVVHAGELEGVAYKKDKSGLETPLAYAEIELVDKNQRVVSTVKSAYDGYYVFSDIRPGHYEARVKKHAENRVVQTEKVEVILSSQGDVLLEVDLAVEAAAQLNGYIAAGGEFNSLKILKTYVSILTKRSPNLFSSNPFFVHDKPRNKYILGYHYFDDIDAAANACLKFEHQGVKCFAVPVPKP</sequence>
<dbReference type="AlphaFoldDB" id="A0A0C1MMF1"/>
<dbReference type="Gene3D" id="2.60.40.10">
    <property type="entry name" value="Immunoglobulins"/>
    <property type="match status" value="1"/>
</dbReference>
<dbReference type="InterPro" id="IPR041033">
    <property type="entry name" value="SpaA_PFL_dom_1"/>
</dbReference>
<evidence type="ECO:0000259" key="1">
    <source>
        <dbReference type="Pfam" id="PF17802"/>
    </source>
</evidence>
<comment type="caution">
    <text evidence="2">The sequence shown here is derived from an EMBL/GenBank/DDBJ whole genome shotgun (WGS) entry which is preliminary data.</text>
</comment>
<dbReference type="InterPro" id="IPR013783">
    <property type="entry name" value="Ig-like_fold"/>
</dbReference>
<feature type="domain" description="SpaA-like prealbumin fold" evidence="1">
    <location>
        <begin position="786"/>
        <end position="860"/>
    </location>
</feature>
<gene>
    <name evidence="2" type="ORF">JF50_06010</name>
</gene>
<proteinExistence type="predicted"/>
<reference evidence="2 3" key="1">
    <citation type="submission" date="2014-12" db="EMBL/GenBank/DDBJ databases">
        <title>Draft Genome Sequence of Pseudoalteromonas luteoviolacea HI1.</title>
        <authorList>
            <person name="Asahina A.Y."/>
            <person name="Hadfield M.G."/>
        </authorList>
    </citation>
    <scope>NUCLEOTIDE SEQUENCE [LARGE SCALE GENOMIC DNA]</scope>
    <source>
        <strain evidence="2 3">HI1</strain>
    </source>
</reference>
<evidence type="ECO:0000313" key="2">
    <source>
        <dbReference type="EMBL" id="KID58234.1"/>
    </source>
</evidence>